<sequence>MIQTIPKFSVHPGYCPQAEDTTVETDLLTFHLLRRRTCSERLRMAASLTQSARKLSLFSLRQQFSHLSPTQFAQKIALAWLQEYCPSNYIPTGEFTMWIQDSVQLAVKLHPIFEGLGISYYITGGVAAISYGEPRTTQDLDLVMAISPLDIDRLNDALCQAGFYVPGVDDVKSDRIKIMQITDIESISRADLIIAGSDEFELLKFSRRRAIEFEDTALYFASPEDVILNKLRLRLQSGSEKQWRDVLGILKVQGELLDFDYLWQWAEIFGLANDLDRAFTEAGFFGF</sequence>
<evidence type="ECO:0000313" key="2">
    <source>
        <dbReference type="Proteomes" id="UP001204953"/>
    </source>
</evidence>
<organism evidence="1 2">
    <name type="scientific">Limnofasciculus baicalensis BBK-W-15</name>
    <dbReference type="NCBI Taxonomy" id="2699891"/>
    <lineage>
        <taxon>Bacteria</taxon>
        <taxon>Bacillati</taxon>
        <taxon>Cyanobacteriota</taxon>
        <taxon>Cyanophyceae</taxon>
        <taxon>Coleofasciculales</taxon>
        <taxon>Coleofasciculaceae</taxon>
        <taxon>Limnofasciculus</taxon>
        <taxon>Limnofasciculus baicalensis</taxon>
    </lineage>
</organism>
<dbReference type="AlphaFoldDB" id="A0AAE3GSY6"/>
<proteinExistence type="predicted"/>
<evidence type="ECO:0000313" key="1">
    <source>
        <dbReference type="EMBL" id="MCP2729964.1"/>
    </source>
</evidence>
<protein>
    <recommendedName>
        <fullName evidence="3">Nucleotidyltransferase family protein</fullName>
    </recommendedName>
</protein>
<keyword evidence="2" id="KW-1185">Reference proteome</keyword>
<gene>
    <name evidence="1" type="ORF">NJ959_16140</name>
</gene>
<dbReference type="SUPFAM" id="SSF81301">
    <property type="entry name" value="Nucleotidyltransferase"/>
    <property type="match status" value="1"/>
</dbReference>
<reference evidence="1" key="1">
    <citation type="submission" date="2022-06" db="EMBL/GenBank/DDBJ databases">
        <title>New cyanobacteria of genus Symplocastrum in benthos of Lake Baikal.</title>
        <authorList>
            <person name="Sorokovikova E."/>
            <person name="Tikhonova I."/>
            <person name="Krasnopeev A."/>
            <person name="Evseev P."/>
            <person name="Gladkikh A."/>
            <person name="Belykh O."/>
        </authorList>
    </citation>
    <scope>NUCLEOTIDE SEQUENCE</scope>
    <source>
        <strain evidence="1">BBK-W-15</strain>
    </source>
</reference>
<comment type="caution">
    <text evidence="1">The sequence shown here is derived from an EMBL/GenBank/DDBJ whole genome shotgun (WGS) entry which is preliminary data.</text>
</comment>
<dbReference type="RefSeq" id="WP_254012736.1">
    <property type="nucleotide sequence ID" value="NZ_JAMZMM010000157.1"/>
</dbReference>
<dbReference type="InterPro" id="IPR043519">
    <property type="entry name" value="NT_sf"/>
</dbReference>
<name>A0AAE3GSY6_9CYAN</name>
<dbReference type="Gene3D" id="3.30.460.40">
    <property type="match status" value="1"/>
</dbReference>
<dbReference type="Proteomes" id="UP001204953">
    <property type="component" value="Unassembled WGS sequence"/>
</dbReference>
<evidence type="ECO:0008006" key="3">
    <source>
        <dbReference type="Google" id="ProtNLM"/>
    </source>
</evidence>
<dbReference type="EMBL" id="JAMZMM010000157">
    <property type="protein sequence ID" value="MCP2729964.1"/>
    <property type="molecule type" value="Genomic_DNA"/>
</dbReference>
<accession>A0AAE3GSY6</accession>